<accession>A0ABR7D8N6</accession>
<dbReference type="EMBL" id="JACOOO010000004">
    <property type="protein sequence ID" value="MBC5627688.1"/>
    <property type="molecule type" value="Genomic_DNA"/>
</dbReference>
<name>A0ABR7D8N6_9CLOT</name>
<evidence type="ECO:0000313" key="3">
    <source>
        <dbReference type="Proteomes" id="UP000596929"/>
    </source>
</evidence>
<proteinExistence type="predicted"/>
<dbReference type="Proteomes" id="UP000596929">
    <property type="component" value="Unassembled WGS sequence"/>
</dbReference>
<reference evidence="2 3" key="1">
    <citation type="submission" date="2020-08" db="EMBL/GenBank/DDBJ databases">
        <title>Genome public.</title>
        <authorList>
            <person name="Liu C."/>
            <person name="Sun Q."/>
        </authorList>
    </citation>
    <scope>NUCLEOTIDE SEQUENCE [LARGE SCALE GENOMIC DNA]</scope>
    <source>
        <strain evidence="2 3">NSJ-6</strain>
    </source>
</reference>
<feature type="region of interest" description="Disordered" evidence="1">
    <location>
        <begin position="63"/>
        <end position="119"/>
    </location>
</feature>
<evidence type="ECO:0000313" key="2">
    <source>
        <dbReference type="EMBL" id="MBC5627688.1"/>
    </source>
</evidence>
<protein>
    <submittedName>
        <fullName evidence="2">Uncharacterized protein</fullName>
    </submittedName>
</protein>
<feature type="compositionally biased region" description="Low complexity" evidence="1">
    <location>
        <begin position="86"/>
        <end position="106"/>
    </location>
</feature>
<comment type="caution">
    <text evidence="2">The sequence shown here is derived from an EMBL/GenBank/DDBJ whole genome shotgun (WGS) entry which is preliminary data.</text>
</comment>
<sequence length="119" mass="13042">MYVKEDVTAFYTYDEYESAVSELRAFMQDRSSSVISQLNGEQSSTEYGTVETAVDLSILGGQEQMGMGGNKDGKFDMNNIPGEMNGGNNQMFPPNMNNMSPSENIPTNDQSSGIEKEDA</sequence>
<keyword evidence="3" id="KW-1185">Reference proteome</keyword>
<dbReference type="RefSeq" id="WP_032119684.1">
    <property type="nucleotide sequence ID" value="NZ_JACOOO010000004.1"/>
</dbReference>
<evidence type="ECO:0000256" key="1">
    <source>
        <dbReference type="SAM" id="MobiDB-lite"/>
    </source>
</evidence>
<organism evidence="2 3">
    <name type="scientific">Clostridium hominis</name>
    <dbReference type="NCBI Taxonomy" id="2763036"/>
    <lineage>
        <taxon>Bacteria</taxon>
        <taxon>Bacillati</taxon>
        <taxon>Bacillota</taxon>
        <taxon>Clostridia</taxon>
        <taxon>Eubacteriales</taxon>
        <taxon>Clostridiaceae</taxon>
        <taxon>Clostridium</taxon>
    </lineage>
</organism>
<gene>
    <name evidence="2" type="ORF">H8S20_02165</name>
</gene>